<gene>
    <name evidence="3" type="ORF">G3580_03500</name>
</gene>
<evidence type="ECO:0000313" key="4">
    <source>
        <dbReference type="Proteomes" id="UP000501991"/>
    </source>
</evidence>
<evidence type="ECO:0000256" key="1">
    <source>
        <dbReference type="SAM" id="SignalP"/>
    </source>
</evidence>
<protein>
    <submittedName>
        <fullName evidence="3">PEP-CTERM sorting domain-containing protein</fullName>
    </submittedName>
</protein>
<dbReference type="KEGG" id="azq:G3580_03500"/>
<dbReference type="Pfam" id="PF07589">
    <property type="entry name" value="PEP-CTERM"/>
    <property type="match status" value="1"/>
</dbReference>
<evidence type="ECO:0000313" key="3">
    <source>
        <dbReference type="EMBL" id="QID16781.1"/>
    </source>
</evidence>
<dbReference type="NCBIfam" id="TIGR02595">
    <property type="entry name" value="PEP_CTERM"/>
    <property type="match status" value="1"/>
</dbReference>
<feature type="signal peptide" evidence="1">
    <location>
        <begin position="1"/>
        <end position="22"/>
    </location>
</feature>
<keyword evidence="1" id="KW-0732">Signal</keyword>
<dbReference type="AlphaFoldDB" id="A0A6C1AZI7"/>
<keyword evidence="4" id="KW-1185">Reference proteome</keyword>
<dbReference type="RefSeq" id="WP_173763949.1">
    <property type="nucleotide sequence ID" value="NZ_CP048836.1"/>
</dbReference>
<feature type="domain" description="Ice-binding protein C-terminal" evidence="2">
    <location>
        <begin position="221"/>
        <end position="245"/>
    </location>
</feature>
<feature type="chain" id="PRO_5025595596" evidence="1">
    <location>
        <begin position="23"/>
        <end position="248"/>
    </location>
</feature>
<sequence>MKNLIFLTFLASPALVPAVATAAPAPGDLAFVAFNADEDGFAITSFVDLAAGEQLFVTDKEWNALPVQVGGDFTAGEGVLAWTLDTGLTAGSVVRFSAVNSSADVAVSTGSIARSGSFSLATKDESVILYRAGTSGPIPLAALGMGGGLSGQLLGAGLDAATTAFSSRVDFAEYVGPRSGLGALSDYGPLVFDAGQWLARSATDEAATVPDLTAFTAVAAPVPEPGSYAMFLGGLGLLTVMARRRRAV</sequence>
<proteinExistence type="predicted"/>
<dbReference type="Proteomes" id="UP000501991">
    <property type="component" value="Chromosome"/>
</dbReference>
<organism evidence="3 4">
    <name type="scientific">Nitrogeniibacter mangrovi</name>
    <dbReference type="NCBI Taxonomy" id="2016596"/>
    <lineage>
        <taxon>Bacteria</taxon>
        <taxon>Pseudomonadati</taxon>
        <taxon>Pseudomonadota</taxon>
        <taxon>Betaproteobacteria</taxon>
        <taxon>Rhodocyclales</taxon>
        <taxon>Zoogloeaceae</taxon>
        <taxon>Nitrogeniibacter</taxon>
    </lineage>
</organism>
<evidence type="ECO:0000259" key="2">
    <source>
        <dbReference type="Pfam" id="PF07589"/>
    </source>
</evidence>
<reference evidence="3 4" key="1">
    <citation type="submission" date="2020-02" db="EMBL/GenBank/DDBJ databases">
        <title>Nitrogenibacter mangrovi gen. nov., sp. nov. isolated from mangrove sediment, a denitrifying betaproteobacterium.</title>
        <authorList>
            <person name="Liao H."/>
            <person name="Tian Y."/>
        </authorList>
    </citation>
    <scope>NUCLEOTIDE SEQUENCE [LARGE SCALE GENOMIC DNA]</scope>
    <source>
        <strain evidence="3 4">M9-3-2</strain>
    </source>
</reference>
<name>A0A6C1AZI7_9RHOO</name>
<dbReference type="EMBL" id="CP048836">
    <property type="protein sequence ID" value="QID16781.1"/>
    <property type="molecule type" value="Genomic_DNA"/>
</dbReference>
<dbReference type="InterPro" id="IPR013424">
    <property type="entry name" value="Ice-binding_C"/>
</dbReference>
<accession>A0A6C1AZI7</accession>